<proteinExistence type="inferred from homology"/>
<feature type="compositionally biased region" description="Low complexity" evidence="8">
    <location>
        <begin position="573"/>
        <end position="586"/>
    </location>
</feature>
<evidence type="ECO:0000259" key="10">
    <source>
        <dbReference type="PROSITE" id="PS51544"/>
    </source>
</evidence>
<dbReference type="InterPro" id="IPR035892">
    <property type="entry name" value="C2_domain_sf"/>
</dbReference>
<keyword evidence="6" id="KW-0067">ATP-binding</keyword>
<dbReference type="GO" id="GO:0005942">
    <property type="term" value="C:phosphatidylinositol 3-kinase complex"/>
    <property type="evidence" value="ECO:0007669"/>
    <property type="project" value="TreeGrafter"/>
</dbReference>
<dbReference type="FunFam" id="1.10.1070.11:FF:000001">
    <property type="entry name" value="Phosphatidylinositol 4,5-bisphosphate 3-kinase catalytic subunit"/>
    <property type="match status" value="1"/>
</dbReference>
<evidence type="ECO:0000256" key="1">
    <source>
        <dbReference type="ARBA" id="ARBA00001498"/>
    </source>
</evidence>
<dbReference type="GO" id="GO:0005737">
    <property type="term" value="C:cytoplasm"/>
    <property type="evidence" value="ECO:0007669"/>
    <property type="project" value="TreeGrafter"/>
</dbReference>
<dbReference type="InterPro" id="IPR018936">
    <property type="entry name" value="PI3/4_kinase_CS"/>
</dbReference>
<dbReference type="FunFam" id="3.30.1010.10:FF:000008">
    <property type="entry name" value="Phosphatidylinositol 4,5-bisphosphate 3-kinase catalytic subunit gamma"/>
    <property type="match status" value="1"/>
</dbReference>
<dbReference type="Pfam" id="PF00454">
    <property type="entry name" value="PI3_PI4_kinase"/>
    <property type="match status" value="1"/>
</dbReference>
<dbReference type="Gene3D" id="1.10.1070.11">
    <property type="entry name" value="Phosphatidylinositol 3-/4-kinase, catalytic domain"/>
    <property type="match status" value="1"/>
</dbReference>
<keyword evidence="5" id="KW-0418">Kinase</keyword>
<dbReference type="Proteomes" id="UP001142055">
    <property type="component" value="Chromosome 2"/>
</dbReference>
<evidence type="ECO:0000256" key="6">
    <source>
        <dbReference type="ARBA" id="ARBA00022840"/>
    </source>
</evidence>
<dbReference type="Gene3D" id="3.10.20.770">
    <property type="match status" value="1"/>
</dbReference>
<dbReference type="CDD" id="cd05165">
    <property type="entry name" value="PI3Kc_I"/>
    <property type="match status" value="1"/>
</dbReference>
<dbReference type="EMBL" id="JAPWDV010000002">
    <property type="protein sequence ID" value="KAJ6220646.1"/>
    <property type="molecule type" value="Genomic_DNA"/>
</dbReference>
<keyword evidence="15" id="KW-1185">Reference proteome</keyword>
<dbReference type="PANTHER" id="PTHR10048">
    <property type="entry name" value="PHOSPHATIDYLINOSITOL KINASE"/>
    <property type="match status" value="1"/>
</dbReference>
<gene>
    <name evidence="14" type="ORF">RDWZM_006458</name>
</gene>
<accession>A0A9Q0RPC7</accession>
<evidence type="ECO:0000313" key="14">
    <source>
        <dbReference type="EMBL" id="KAJ6220646.1"/>
    </source>
</evidence>
<comment type="similarity">
    <text evidence="7">Belongs to the PI3/PI4-kinase family.</text>
</comment>
<feature type="compositionally biased region" description="Low complexity" evidence="8">
    <location>
        <begin position="594"/>
        <end position="606"/>
    </location>
</feature>
<dbReference type="PROSITE" id="PS51544">
    <property type="entry name" value="PI3K_ABD"/>
    <property type="match status" value="1"/>
</dbReference>
<dbReference type="GO" id="GO:0016303">
    <property type="term" value="F:1-phosphatidylinositol-3-kinase activity"/>
    <property type="evidence" value="ECO:0007669"/>
    <property type="project" value="UniProtKB-EC"/>
</dbReference>
<dbReference type="Gene3D" id="3.30.1010.10">
    <property type="entry name" value="Phosphatidylinositol 3-kinase Catalytic Subunit, Chain A, domain 4"/>
    <property type="match status" value="1"/>
</dbReference>
<evidence type="ECO:0000259" key="13">
    <source>
        <dbReference type="PROSITE" id="PS51547"/>
    </source>
</evidence>
<dbReference type="InterPro" id="IPR011009">
    <property type="entry name" value="Kinase-like_dom_sf"/>
</dbReference>
<reference evidence="14" key="1">
    <citation type="submission" date="2022-12" db="EMBL/GenBank/DDBJ databases">
        <title>Genome assemblies of Blomia tropicalis.</title>
        <authorList>
            <person name="Cui Y."/>
        </authorList>
    </citation>
    <scope>NUCLEOTIDE SEQUENCE</scope>
    <source>
        <tissue evidence="14">Adult mites</tissue>
    </source>
</reference>
<dbReference type="InterPro" id="IPR001263">
    <property type="entry name" value="PI3K_accessory_dom"/>
</dbReference>
<dbReference type="InterPro" id="IPR016024">
    <property type="entry name" value="ARM-type_fold"/>
</dbReference>
<dbReference type="Gene3D" id="1.25.40.70">
    <property type="entry name" value="Phosphatidylinositol 3-kinase, accessory domain (PIK)"/>
    <property type="match status" value="1"/>
</dbReference>
<dbReference type="SUPFAM" id="SSF49562">
    <property type="entry name" value="C2 domain (Calcium/lipid-binding domain, CaLB)"/>
    <property type="match status" value="1"/>
</dbReference>
<evidence type="ECO:0000259" key="9">
    <source>
        <dbReference type="PROSITE" id="PS50290"/>
    </source>
</evidence>
<dbReference type="InterPro" id="IPR029071">
    <property type="entry name" value="Ubiquitin-like_domsf"/>
</dbReference>
<dbReference type="Pfam" id="PF00792">
    <property type="entry name" value="PI3K_C2"/>
    <property type="match status" value="1"/>
</dbReference>
<dbReference type="PANTHER" id="PTHR10048:SF118">
    <property type="entry name" value="PI-3 KINASE"/>
    <property type="match status" value="1"/>
</dbReference>
<dbReference type="PROSITE" id="PS00915">
    <property type="entry name" value="PI3_4_KINASE_1"/>
    <property type="match status" value="1"/>
</dbReference>
<evidence type="ECO:0000256" key="8">
    <source>
        <dbReference type="SAM" id="MobiDB-lite"/>
    </source>
</evidence>
<feature type="domain" description="PIK helical" evidence="11">
    <location>
        <begin position="650"/>
        <end position="827"/>
    </location>
</feature>
<evidence type="ECO:0000256" key="5">
    <source>
        <dbReference type="ARBA" id="ARBA00022777"/>
    </source>
</evidence>
<name>A0A9Q0RPC7_BLOTA</name>
<dbReference type="InterPro" id="IPR000341">
    <property type="entry name" value="PI3K_Ras-bd_dom"/>
</dbReference>
<dbReference type="SMART" id="SM00143">
    <property type="entry name" value="PI3K_p85B"/>
    <property type="match status" value="1"/>
</dbReference>
<organism evidence="14 15">
    <name type="scientific">Blomia tropicalis</name>
    <name type="common">Mite</name>
    <dbReference type="NCBI Taxonomy" id="40697"/>
    <lineage>
        <taxon>Eukaryota</taxon>
        <taxon>Metazoa</taxon>
        <taxon>Ecdysozoa</taxon>
        <taxon>Arthropoda</taxon>
        <taxon>Chelicerata</taxon>
        <taxon>Arachnida</taxon>
        <taxon>Acari</taxon>
        <taxon>Acariformes</taxon>
        <taxon>Sarcoptiformes</taxon>
        <taxon>Astigmata</taxon>
        <taxon>Glycyphagoidea</taxon>
        <taxon>Echimyopodidae</taxon>
        <taxon>Blomia</taxon>
    </lineage>
</organism>
<dbReference type="GO" id="GO:0043491">
    <property type="term" value="P:phosphatidylinositol 3-kinase/protein kinase B signal transduction"/>
    <property type="evidence" value="ECO:0007669"/>
    <property type="project" value="TreeGrafter"/>
</dbReference>
<dbReference type="PROSITE" id="PS51547">
    <property type="entry name" value="C2_PI3K"/>
    <property type="match status" value="1"/>
</dbReference>
<dbReference type="InterPro" id="IPR042236">
    <property type="entry name" value="PI3K_accessory_sf"/>
</dbReference>
<dbReference type="EC" id="2.7.1.137" evidence="2"/>
<keyword evidence="4" id="KW-0547">Nucleotide-binding</keyword>
<comment type="caution">
    <text evidence="14">The sequence shown here is derived from an EMBL/GenBank/DDBJ whole genome shotgun (WGS) entry which is preliminary data.</text>
</comment>
<feature type="compositionally biased region" description="Polar residues" evidence="8">
    <location>
        <begin position="612"/>
        <end position="639"/>
    </location>
</feature>
<feature type="region of interest" description="Disordered" evidence="8">
    <location>
        <begin position="549"/>
        <end position="650"/>
    </location>
</feature>
<evidence type="ECO:0000256" key="4">
    <source>
        <dbReference type="ARBA" id="ARBA00022741"/>
    </source>
</evidence>
<dbReference type="InterPro" id="IPR036940">
    <property type="entry name" value="PI3/4_kinase_cat_sf"/>
</dbReference>
<dbReference type="InterPro" id="IPR015433">
    <property type="entry name" value="PI3/4_kinase"/>
</dbReference>
<evidence type="ECO:0000259" key="12">
    <source>
        <dbReference type="PROSITE" id="PS51546"/>
    </source>
</evidence>
<dbReference type="PROSITE" id="PS51545">
    <property type="entry name" value="PIK_HELICAL"/>
    <property type="match status" value="1"/>
</dbReference>
<dbReference type="GO" id="GO:0048015">
    <property type="term" value="P:phosphatidylinositol-mediated signaling"/>
    <property type="evidence" value="ECO:0007669"/>
    <property type="project" value="TreeGrafter"/>
</dbReference>
<feature type="domain" description="C2 PI3K-type" evidence="13">
    <location>
        <begin position="338"/>
        <end position="521"/>
    </location>
</feature>
<dbReference type="SUPFAM" id="SSF56112">
    <property type="entry name" value="Protein kinase-like (PK-like)"/>
    <property type="match status" value="1"/>
</dbReference>
<protein>
    <recommendedName>
        <fullName evidence="2">phosphatidylinositol 3-kinase</fullName>
        <ecNumber evidence="2">2.7.1.137</ecNumber>
    </recommendedName>
</protein>
<evidence type="ECO:0000259" key="11">
    <source>
        <dbReference type="PROSITE" id="PS51545"/>
    </source>
</evidence>
<evidence type="ECO:0000256" key="2">
    <source>
        <dbReference type="ARBA" id="ARBA00012073"/>
    </source>
</evidence>
<evidence type="ECO:0000256" key="7">
    <source>
        <dbReference type="PROSITE-ProRule" id="PRU00880"/>
    </source>
</evidence>
<dbReference type="GO" id="GO:0032060">
    <property type="term" value="P:bleb assembly"/>
    <property type="evidence" value="ECO:0007669"/>
    <property type="project" value="UniProtKB-ARBA"/>
</dbReference>
<dbReference type="Gene3D" id="2.60.40.150">
    <property type="entry name" value="C2 domain"/>
    <property type="match status" value="1"/>
</dbReference>
<dbReference type="GO" id="GO:0005886">
    <property type="term" value="C:plasma membrane"/>
    <property type="evidence" value="ECO:0007669"/>
    <property type="project" value="TreeGrafter"/>
</dbReference>
<dbReference type="PROSITE" id="PS00916">
    <property type="entry name" value="PI3_4_KINASE_2"/>
    <property type="match status" value="1"/>
</dbReference>
<comment type="catalytic activity">
    <reaction evidence="1">
        <text>a 1,2-diacyl-sn-glycero-3-phospho-(1D-myo-inositol) + ATP = a 1,2-diacyl-sn-glycero-3-phospho-(1D-myo-inositol-3-phosphate) + ADP + H(+)</text>
        <dbReference type="Rhea" id="RHEA:12709"/>
        <dbReference type="ChEBI" id="CHEBI:15378"/>
        <dbReference type="ChEBI" id="CHEBI:30616"/>
        <dbReference type="ChEBI" id="CHEBI:57880"/>
        <dbReference type="ChEBI" id="CHEBI:58088"/>
        <dbReference type="ChEBI" id="CHEBI:456216"/>
        <dbReference type="EC" id="2.7.1.137"/>
    </reaction>
</comment>
<dbReference type="Pfam" id="PF00613">
    <property type="entry name" value="PI3Ka"/>
    <property type="match status" value="1"/>
</dbReference>
<dbReference type="AlphaFoldDB" id="A0A9Q0RPC7"/>
<keyword evidence="3" id="KW-0808">Transferase</keyword>
<dbReference type="GO" id="GO:0035005">
    <property type="term" value="F:1-phosphatidylinositol-4-phosphate 3-kinase activity"/>
    <property type="evidence" value="ECO:0007669"/>
    <property type="project" value="TreeGrafter"/>
</dbReference>
<dbReference type="InterPro" id="IPR003113">
    <property type="entry name" value="PI3K_ABD"/>
</dbReference>
<evidence type="ECO:0000313" key="15">
    <source>
        <dbReference type="Proteomes" id="UP001142055"/>
    </source>
</evidence>
<dbReference type="GO" id="GO:0050920">
    <property type="term" value="P:regulation of chemotaxis"/>
    <property type="evidence" value="ECO:0007669"/>
    <property type="project" value="UniProtKB-ARBA"/>
</dbReference>
<dbReference type="GO" id="GO:0005524">
    <property type="term" value="F:ATP binding"/>
    <property type="evidence" value="ECO:0007669"/>
    <property type="project" value="UniProtKB-KW"/>
</dbReference>
<dbReference type="SUPFAM" id="SSF48371">
    <property type="entry name" value="ARM repeat"/>
    <property type="match status" value="1"/>
</dbReference>
<dbReference type="SMART" id="SM00146">
    <property type="entry name" value="PI3Kc"/>
    <property type="match status" value="1"/>
</dbReference>
<dbReference type="InterPro" id="IPR000403">
    <property type="entry name" value="PI3/4_kinase_cat_dom"/>
</dbReference>
<feature type="domain" description="PI3K-RBD" evidence="12">
    <location>
        <begin position="164"/>
        <end position="283"/>
    </location>
</feature>
<dbReference type="GO" id="GO:0016477">
    <property type="term" value="P:cell migration"/>
    <property type="evidence" value="ECO:0007669"/>
    <property type="project" value="TreeGrafter"/>
</dbReference>
<feature type="domain" description="PI3K-ABD" evidence="10">
    <location>
        <begin position="1"/>
        <end position="81"/>
    </location>
</feature>
<dbReference type="InterPro" id="IPR002420">
    <property type="entry name" value="PI3K-type_C2_dom"/>
</dbReference>
<dbReference type="PROSITE" id="PS51546">
    <property type="entry name" value="PI3K_RBD"/>
    <property type="match status" value="1"/>
</dbReference>
<evidence type="ECO:0000256" key="3">
    <source>
        <dbReference type="ARBA" id="ARBA00022679"/>
    </source>
</evidence>
<dbReference type="SMART" id="SM00144">
    <property type="entry name" value="PI3K_rbd"/>
    <property type="match status" value="1"/>
</dbReference>
<sequence length="1199" mass="138107">MPNGTLIELNLPLDYTFAEIKVELFETAQRGPMFGVLGDPKIYIFNYVDKDLGQRKQIDDEQLRLIDVAPFCGFCELKKQEADSAALELDEQIGRLIGKPLTDFDSLHNPEVNEFRYRMRSLCEEIVKTRQSNSWLEKMRYAFPCEVDRMVEAPKYILQRISSDGYVHVQVFFDRPSIAIDMTVHHMVTADELIQLTIRHLANDPRQRNVFEQILSEVENESFLYDTSFESTDPIKMICTNNYYLLKIEGCLEYLLGNYRLIQYKMIQKILLSDQTIRLIAVRRLSIEFEDESIYSVPEFTQPKSRPRSQSVISLGSLSSIVALSSRRRPKVLSSWLIDRKLVIHINTLSKIGSVDDQPVVNHIAIMVGIFHGDKLLCNHIMTPPKPLNDDSDEIEFGMDIVFTLKVSDLPRMARICFAVVGWTGSVSGSKKLSKSTSIAAIQQRPNQLICWGNMNFFDYRGILRETATTVGMWGRTESDAIEDVSDADPMEKFFNPLGTVVQSSQEAGYPLLTVAFTKYHDGDKDQVIKYPEMREIVKLYQPEQIVGANSTKQPTMESFPEETSFDDSVLDNRNSSTNINKNTSSGKEESEYEFNNNNNRSLNENDPAIRRTSSMSNPSNHRTAWTQKPSVTFENSDSNDSEWKINPKLSTKSHGSKQLLKQISEFCDRDLLYKMTDSERELLWMLREDCQRQLPNALNKLLLSFKWNNQKEIGQALALLQFWPKISPTKALELLDYAYPDSAVRKYAVECLKELSHDDLSQYLLQIVQALKHESYIYNDLVRFLLERALENQRIGHTLFWLLRSEMHDPTVSISYGLILEAYCRGAVDHIHILQRQVDCINRLIRIQNIITQDKSRDSREKKIGQMQDMLMQKYYMDTLHSWISPLNPLCKLGKLKISKCRFMDSKMKPLWLVFENPDSSAGDVYMIFKCGDDLRQDMLTLQMIKIMDSLWKQAGYDFRMTPYGVVSLGKNVGMIEVVLNSQTIANIQKEKSTSAMVAAFKRGSLYGWIKEHNQTEEALNKAIEEFTMSCVGYCVATYVLGVADRHNDNLMVSKNGQLFHIDFGHILGKFKSKFGIRRERVPFVITHDFVYVITHGKEKKDRAGMLWARFQEHCEIAYLIIRKNADLIISLFSMMLGTGIAEVSNEEDLQYLRDTLQIDITEEQARLHFRNKLTEAVRNSWKTSINWSAHNIAKDNV</sequence>
<dbReference type="PROSITE" id="PS50290">
    <property type="entry name" value="PI3_4_KINASE_3"/>
    <property type="match status" value="1"/>
</dbReference>
<dbReference type="Pfam" id="PF02192">
    <property type="entry name" value="PI3K_p85B"/>
    <property type="match status" value="1"/>
</dbReference>
<dbReference type="OMA" id="FVYVITH"/>
<dbReference type="SUPFAM" id="SSF54236">
    <property type="entry name" value="Ubiquitin-like"/>
    <property type="match status" value="1"/>
</dbReference>
<dbReference type="SMART" id="SM00145">
    <property type="entry name" value="PI3Ka"/>
    <property type="match status" value="1"/>
</dbReference>
<feature type="domain" description="PI3K/PI4K catalytic" evidence="9">
    <location>
        <begin position="898"/>
        <end position="1183"/>
    </location>
</feature>
<feature type="compositionally biased region" description="Acidic residues" evidence="8">
    <location>
        <begin position="560"/>
        <end position="570"/>
    </location>
</feature>
<dbReference type="SMART" id="SM00142">
    <property type="entry name" value="PI3K_C2"/>
    <property type="match status" value="1"/>
</dbReference>
<dbReference type="Pfam" id="PF00794">
    <property type="entry name" value="PI3K_rbd"/>
    <property type="match status" value="1"/>
</dbReference>